<accession>A0A381RV77</accession>
<organism evidence="1">
    <name type="scientific">marine metagenome</name>
    <dbReference type="NCBI Taxonomy" id="408172"/>
    <lineage>
        <taxon>unclassified sequences</taxon>
        <taxon>metagenomes</taxon>
        <taxon>ecological metagenomes</taxon>
    </lineage>
</organism>
<sequence>MVLINESYQTAERSLHLYYKLDLDKFATFPN</sequence>
<gene>
    <name evidence="1" type="ORF">METZ01_LOCUS47885</name>
</gene>
<name>A0A381RV77_9ZZZZ</name>
<proteinExistence type="predicted"/>
<reference evidence="1" key="1">
    <citation type="submission" date="2018-05" db="EMBL/GenBank/DDBJ databases">
        <authorList>
            <person name="Lanie J.A."/>
            <person name="Ng W.-L."/>
            <person name="Kazmierczak K.M."/>
            <person name="Andrzejewski T.M."/>
            <person name="Davidsen T.M."/>
            <person name="Wayne K.J."/>
            <person name="Tettelin H."/>
            <person name="Glass J.I."/>
            <person name="Rusch D."/>
            <person name="Podicherti R."/>
            <person name="Tsui H.-C.T."/>
            <person name="Winkler M.E."/>
        </authorList>
    </citation>
    <scope>NUCLEOTIDE SEQUENCE</scope>
</reference>
<dbReference type="EMBL" id="UINC01002288">
    <property type="protein sequence ID" value="SUZ95031.1"/>
    <property type="molecule type" value="Genomic_DNA"/>
</dbReference>
<evidence type="ECO:0000313" key="1">
    <source>
        <dbReference type="EMBL" id="SUZ95031.1"/>
    </source>
</evidence>
<protein>
    <submittedName>
        <fullName evidence="1">Uncharacterized protein</fullName>
    </submittedName>
</protein>
<dbReference type="AlphaFoldDB" id="A0A381RV77"/>